<evidence type="ECO:0000256" key="1">
    <source>
        <dbReference type="ARBA" id="ARBA00004123"/>
    </source>
</evidence>
<dbReference type="EMBL" id="HACG01022620">
    <property type="protein sequence ID" value="CEK69485.1"/>
    <property type="molecule type" value="Transcribed_RNA"/>
</dbReference>
<sequence>RVSIHGGLSTSDYLKLDSSIQRMDELASKVDLSGWTLDDKNNLLSSILDMEGDKAKKSYKTVETSIKWENIKLDGKTPEECKAMYHRLISKVRKYRTMSEIVSDAVTLMAKEPSQAQANEFADLPKKPPTAFSLFVMKRIKRIPDVKGVNKMKALANDWNELSDEKKEAYKKKYIKLKKKYEENLDTFRHNHPGCAVPGASPPHPPLPSKLFVESRLEKIKRKNPELSNSEAVKKLTNKYKQLSDSRKLKWIKRAKDSLQVYQEQFQQYLSNNPKSTVKPSVLHLSKEEQRIWDSSKGKPLPVPAKNLFMYFCNTRRDNFLHLTISEQSTELSAIYHKLTEDEIKDLADKFKQEVEEYIHSYNEYYTALSEVEKSHEKSPEVALGAYYKILKNNKMLMHKKKNKKKKAKENLENLNVTESNKVKLSDLLPRPRNNDDNGDHEADDDHDDDNISNDDSDDSAASSEVVTSSKRKIPLQQEEVAPHKKMKNDPSAVSPNKQSKNQPTDNEDALLSLWSPLKQPITQSHDEISTNQNVDKVKTHKKSKV</sequence>
<protein>
    <recommendedName>
        <fullName evidence="6">HMG box domain-containing protein</fullName>
    </recommendedName>
</protein>
<comment type="subcellular location">
    <subcellularLocation>
        <location evidence="1">Nucleus</location>
    </subcellularLocation>
</comment>
<evidence type="ECO:0000313" key="7">
    <source>
        <dbReference type="EMBL" id="CEK69485.1"/>
    </source>
</evidence>
<dbReference type="Pfam" id="PF00505">
    <property type="entry name" value="HMG_box"/>
    <property type="match status" value="2"/>
</dbReference>
<evidence type="ECO:0000259" key="6">
    <source>
        <dbReference type="PROSITE" id="PS50118"/>
    </source>
</evidence>
<gene>
    <name evidence="7" type="primary">ORF70365</name>
</gene>
<name>A0A0B6ZP68_9EUPU</name>
<evidence type="ECO:0000256" key="4">
    <source>
        <dbReference type="PROSITE-ProRule" id="PRU00267"/>
    </source>
</evidence>
<dbReference type="AlphaFoldDB" id="A0A0B6ZP68"/>
<dbReference type="InterPro" id="IPR009071">
    <property type="entry name" value="HMG_box_dom"/>
</dbReference>
<dbReference type="InterPro" id="IPR051762">
    <property type="entry name" value="UBF1"/>
</dbReference>
<dbReference type="PROSITE" id="PS50118">
    <property type="entry name" value="HMG_BOX_2"/>
    <property type="match status" value="2"/>
</dbReference>
<evidence type="ECO:0000256" key="3">
    <source>
        <dbReference type="ARBA" id="ARBA00023242"/>
    </source>
</evidence>
<dbReference type="SUPFAM" id="SSF47095">
    <property type="entry name" value="HMG-box"/>
    <property type="match status" value="3"/>
</dbReference>
<keyword evidence="2 4" id="KW-0238">DNA-binding</keyword>
<feature type="domain" description="HMG box" evidence="6">
    <location>
        <begin position="202"/>
        <end position="270"/>
    </location>
</feature>
<dbReference type="Gene3D" id="1.10.30.10">
    <property type="entry name" value="High mobility group box domain"/>
    <property type="match status" value="3"/>
</dbReference>
<dbReference type="PANTHER" id="PTHR46318:SF3">
    <property type="entry name" value="UPSTREAM BINDING TRANSCRIPTION FACTOR"/>
    <property type="match status" value="1"/>
</dbReference>
<dbReference type="InterPro" id="IPR036910">
    <property type="entry name" value="HMG_box_dom_sf"/>
</dbReference>
<dbReference type="PANTHER" id="PTHR46318">
    <property type="entry name" value="UPSTREAM BINDING TRANSCRIPTION FACTOR"/>
    <property type="match status" value="1"/>
</dbReference>
<feature type="region of interest" description="Disordered" evidence="5">
    <location>
        <begin position="400"/>
        <end position="546"/>
    </location>
</feature>
<dbReference type="GO" id="GO:0005634">
    <property type="term" value="C:nucleus"/>
    <property type="evidence" value="ECO:0007669"/>
    <property type="project" value="UniProtKB-SubCell"/>
</dbReference>
<organism evidence="7">
    <name type="scientific">Arion vulgaris</name>
    <dbReference type="NCBI Taxonomy" id="1028688"/>
    <lineage>
        <taxon>Eukaryota</taxon>
        <taxon>Metazoa</taxon>
        <taxon>Spiralia</taxon>
        <taxon>Lophotrochozoa</taxon>
        <taxon>Mollusca</taxon>
        <taxon>Gastropoda</taxon>
        <taxon>Heterobranchia</taxon>
        <taxon>Euthyneura</taxon>
        <taxon>Panpulmonata</taxon>
        <taxon>Eupulmonata</taxon>
        <taxon>Stylommatophora</taxon>
        <taxon>Helicina</taxon>
        <taxon>Arionoidea</taxon>
        <taxon>Arionidae</taxon>
        <taxon>Arion</taxon>
    </lineage>
</organism>
<feature type="compositionally biased region" description="Polar residues" evidence="5">
    <location>
        <begin position="492"/>
        <end position="505"/>
    </location>
</feature>
<proteinExistence type="predicted"/>
<feature type="compositionally biased region" description="Acidic residues" evidence="5">
    <location>
        <begin position="442"/>
        <end position="459"/>
    </location>
</feature>
<keyword evidence="3 4" id="KW-0539">Nucleus</keyword>
<feature type="DNA-binding region" description="HMG box" evidence="4">
    <location>
        <begin position="125"/>
        <end position="189"/>
    </location>
</feature>
<evidence type="ECO:0000256" key="5">
    <source>
        <dbReference type="SAM" id="MobiDB-lite"/>
    </source>
</evidence>
<feature type="non-terminal residue" evidence="7">
    <location>
        <position position="1"/>
    </location>
</feature>
<feature type="DNA-binding region" description="HMG box" evidence="4">
    <location>
        <begin position="202"/>
        <end position="270"/>
    </location>
</feature>
<dbReference type="CDD" id="cd00084">
    <property type="entry name" value="HMG-box_SF"/>
    <property type="match status" value="2"/>
</dbReference>
<feature type="domain" description="HMG box" evidence="6">
    <location>
        <begin position="125"/>
        <end position="189"/>
    </location>
</feature>
<dbReference type="SMART" id="SM00398">
    <property type="entry name" value="HMG"/>
    <property type="match status" value="3"/>
</dbReference>
<reference evidence="7" key="1">
    <citation type="submission" date="2014-12" db="EMBL/GenBank/DDBJ databases">
        <title>Insight into the proteome of Arion vulgaris.</title>
        <authorList>
            <person name="Aradska J."/>
            <person name="Bulat T."/>
            <person name="Smidak R."/>
            <person name="Sarate P."/>
            <person name="Gangsoo J."/>
            <person name="Sialana F."/>
            <person name="Bilban M."/>
            <person name="Lubec G."/>
        </authorList>
    </citation>
    <scope>NUCLEOTIDE SEQUENCE</scope>
    <source>
        <tissue evidence="7">Skin</tissue>
    </source>
</reference>
<evidence type="ECO:0000256" key="2">
    <source>
        <dbReference type="ARBA" id="ARBA00023125"/>
    </source>
</evidence>
<accession>A0A0B6ZP68</accession>
<dbReference type="GO" id="GO:0003677">
    <property type="term" value="F:DNA binding"/>
    <property type="evidence" value="ECO:0007669"/>
    <property type="project" value="UniProtKB-UniRule"/>
</dbReference>